<dbReference type="PANTHER" id="PTHR18895">
    <property type="entry name" value="HEMK METHYLTRANSFERASE"/>
    <property type="match status" value="1"/>
</dbReference>
<evidence type="ECO:0000259" key="5">
    <source>
        <dbReference type="Pfam" id="PF25004"/>
    </source>
</evidence>
<dbReference type="InterPro" id="IPR007848">
    <property type="entry name" value="Small_mtfrase_dom"/>
</dbReference>
<keyword evidence="7" id="KW-1185">Reference proteome</keyword>
<dbReference type="PANTHER" id="PTHR18895:SF74">
    <property type="entry name" value="MTRF1L RELEASE FACTOR GLUTAMINE METHYLTRANSFERASE"/>
    <property type="match status" value="1"/>
</dbReference>
<sequence>MDERVFGDLDGWDPRPLRQSLAKAGFMASHLEALGFGSVASIQSDAGLVEHEFEDGDPLGTAIRLFLLAQEVEVDPALRLLGVELSSLCELGLLEAKGGKVAARFQLSPQAEGWVVSDFLSRQHHGEGDYVMGVGPSSRLLAALISGRGRGRFLELGCGVGWLSGRFCHEGWQVTASDLNARALDLAKFNARLAGVDGIEWVKSDLFAGLKGRKYDRIAANLPYVQSPGGSLMFREAPEGEEGICLRALRSLNDHLETGGLAVALIHWCHSNDDDWRERPLQVIPEDGVRRWLFQSDCAGPGEYARRWLRGDPRFRGAALGVEFERWMKFYRERGIHRISSGFVVLQACEQGEEWSETDSRAAGGIQMGAGEELRRIFDNRSWLRQVSENLLDLAFRPAAGIHAEMQMQLQGAHWQRRTIRLTSPGKLAYDGQIDENLMRLLELFGQGRTGGEMVAELRQRADFARQPGLEEEVSELVRQLLRYGLLEVPTEKSR</sequence>
<evidence type="ECO:0000313" key="7">
    <source>
        <dbReference type="Proteomes" id="UP000557717"/>
    </source>
</evidence>
<keyword evidence="2" id="KW-0949">S-adenosyl-L-methionine</keyword>
<gene>
    <name evidence="6" type="ORF">HNR46_003048</name>
</gene>
<dbReference type="GO" id="GO:0032259">
    <property type="term" value="P:methylation"/>
    <property type="evidence" value="ECO:0007669"/>
    <property type="project" value="UniProtKB-KW"/>
</dbReference>
<dbReference type="Gene3D" id="3.40.50.150">
    <property type="entry name" value="Vaccinia Virus protein VP39"/>
    <property type="match status" value="1"/>
</dbReference>
<dbReference type="EMBL" id="JACHFD010000016">
    <property type="protein sequence ID" value="MBB5352800.1"/>
    <property type="molecule type" value="Genomic_DNA"/>
</dbReference>
<name>A0A840VG45_9BACT</name>
<dbReference type="SUPFAM" id="SSF53335">
    <property type="entry name" value="S-adenosyl-L-methionine-dependent methyltransferases"/>
    <property type="match status" value="1"/>
</dbReference>
<dbReference type="GO" id="GO:0008168">
    <property type="term" value="F:methyltransferase activity"/>
    <property type="evidence" value="ECO:0007669"/>
    <property type="project" value="UniProtKB-KW"/>
</dbReference>
<proteinExistence type="predicted"/>
<protein>
    <submittedName>
        <fullName evidence="6">Methylase of polypeptide subunit release factors</fullName>
    </submittedName>
</protein>
<dbReference type="RefSeq" id="WP_184020142.1">
    <property type="nucleotide sequence ID" value="NZ_JACHFD010000016.1"/>
</dbReference>
<feature type="domain" description="Methyltransferase small" evidence="3">
    <location>
        <begin position="136"/>
        <end position="226"/>
    </location>
</feature>
<dbReference type="InterPro" id="IPR050320">
    <property type="entry name" value="N5-glutamine_MTase"/>
</dbReference>
<dbReference type="InterPro" id="IPR055487">
    <property type="entry name" value="DUF7059"/>
</dbReference>
<evidence type="ECO:0000313" key="6">
    <source>
        <dbReference type="EMBL" id="MBB5352800.1"/>
    </source>
</evidence>
<dbReference type="InterPro" id="IPR029063">
    <property type="entry name" value="SAM-dependent_MTases_sf"/>
</dbReference>
<evidence type="ECO:0000256" key="1">
    <source>
        <dbReference type="ARBA" id="ARBA00022603"/>
    </source>
</evidence>
<dbReference type="Pfam" id="PF23186">
    <property type="entry name" value="DUF7059"/>
    <property type="match status" value="1"/>
</dbReference>
<evidence type="ECO:0000256" key="2">
    <source>
        <dbReference type="ARBA" id="ARBA00022691"/>
    </source>
</evidence>
<comment type="caution">
    <text evidence="6">The sequence shown here is derived from an EMBL/GenBank/DDBJ whole genome shotgun (WGS) entry which is preliminary data.</text>
</comment>
<accession>A0A840VG45</accession>
<keyword evidence="1 6" id="KW-0808">Transferase</keyword>
<dbReference type="AlphaFoldDB" id="A0A840VG45"/>
<reference evidence="6 7" key="1">
    <citation type="submission" date="2020-08" db="EMBL/GenBank/DDBJ databases">
        <title>Genomic Encyclopedia of Type Strains, Phase IV (KMG-IV): sequencing the most valuable type-strain genomes for metagenomic binning, comparative biology and taxonomic classification.</title>
        <authorList>
            <person name="Goeker M."/>
        </authorList>
    </citation>
    <scope>NUCLEOTIDE SEQUENCE [LARGE SCALE GENOMIC DNA]</scope>
    <source>
        <strain evidence="6 7">YC6886</strain>
    </source>
</reference>
<feature type="domain" description="DUF7059" evidence="4">
    <location>
        <begin position="51"/>
        <end position="103"/>
    </location>
</feature>
<dbReference type="Pfam" id="PF25004">
    <property type="entry name" value="DUF7782"/>
    <property type="match status" value="1"/>
</dbReference>
<evidence type="ECO:0000259" key="4">
    <source>
        <dbReference type="Pfam" id="PF23186"/>
    </source>
</evidence>
<feature type="domain" description="DUF7782" evidence="5">
    <location>
        <begin position="378"/>
        <end position="487"/>
    </location>
</feature>
<dbReference type="InterPro" id="IPR056684">
    <property type="entry name" value="DUF7782"/>
</dbReference>
<dbReference type="CDD" id="cd02440">
    <property type="entry name" value="AdoMet_MTases"/>
    <property type="match status" value="1"/>
</dbReference>
<dbReference type="Pfam" id="PF05175">
    <property type="entry name" value="MTS"/>
    <property type="match status" value="1"/>
</dbReference>
<dbReference type="Proteomes" id="UP000557717">
    <property type="component" value="Unassembled WGS sequence"/>
</dbReference>
<evidence type="ECO:0000259" key="3">
    <source>
        <dbReference type="Pfam" id="PF05175"/>
    </source>
</evidence>
<keyword evidence="1 6" id="KW-0489">Methyltransferase</keyword>
<organism evidence="6 7">
    <name type="scientific">Haloferula luteola</name>
    <dbReference type="NCBI Taxonomy" id="595692"/>
    <lineage>
        <taxon>Bacteria</taxon>
        <taxon>Pseudomonadati</taxon>
        <taxon>Verrucomicrobiota</taxon>
        <taxon>Verrucomicrobiia</taxon>
        <taxon>Verrucomicrobiales</taxon>
        <taxon>Verrucomicrobiaceae</taxon>
        <taxon>Haloferula</taxon>
    </lineage>
</organism>